<reference evidence="2 3" key="1">
    <citation type="submission" date="2019-11" db="EMBL/GenBank/DDBJ databases">
        <title>Pedobacter sp. HMF7647 Genome sequencing and assembly.</title>
        <authorList>
            <person name="Kang H."/>
            <person name="Kim H."/>
            <person name="Joh K."/>
        </authorList>
    </citation>
    <scope>NUCLEOTIDE SEQUENCE [LARGE SCALE GENOMIC DNA]</scope>
    <source>
        <strain evidence="2 3">HMF7647</strain>
    </source>
</reference>
<dbReference type="Proteomes" id="UP000466586">
    <property type="component" value="Unassembled WGS sequence"/>
</dbReference>
<dbReference type="EMBL" id="WVHT01000002">
    <property type="protein sequence ID" value="MXV50679.1"/>
    <property type="molecule type" value="Genomic_DNA"/>
</dbReference>
<dbReference type="Pfam" id="PF00583">
    <property type="entry name" value="Acetyltransf_1"/>
    <property type="match status" value="1"/>
</dbReference>
<evidence type="ECO:0000259" key="1">
    <source>
        <dbReference type="PROSITE" id="PS51186"/>
    </source>
</evidence>
<evidence type="ECO:0000313" key="3">
    <source>
        <dbReference type="Proteomes" id="UP000466586"/>
    </source>
</evidence>
<dbReference type="PROSITE" id="PS51186">
    <property type="entry name" value="GNAT"/>
    <property type="match status" value="1"/>
</dbReference>
<organism evidence="2 3">
    <name type="scientific">Hufsiella arboris</name>
    <dbReference type="NCBI Taxonomy" id="2695275"/>
    <lineage>
        <taxon>Bacteria</taxon>
        <taxon>Pseudomonadati</taxon>
        <taxon>Bacteroidota</taxon>
        <taxon>Sphingobacteriia</taxon>
        <taxon>Sphingobacteriales</taxon>
        <taxon>Sphingobacteriaceae</taxon>
        <taxon>Hufsiella</taxon>
    </lineage>
</organism>
<dbReference type="InterPro" id="IPR000182">
    <property type="entry name" value="GNAT_dom"/>
</dbReference>
<dbReference type="PANTHER" id="PTHR43233">
    <property type="entry name" value="FAMILY N-ACETYLTRANSFERASE, PUTATIVE (AFU_ORTHOLOGUE AFUA_6G03350)-RELATED"/>
    <property type="match status" value="1"/>
</dbReference>
<evidence type="ECO:0000313" key="2">
    <source>
        <dbReference type="EMBL" id="MXV50679.1"/>
    </source>
</evidence>
<dbReference type="Gene3D" id="3.40.630.30">
    <property type="match status" value="1"/>
</dbReference>
<protein>
    <submittedName>
        <fullName evidence="2">GNAT family N-acetyltransferase</fullName>
    </submittedName>
</protein>
<accession>A0A7K1Y9B1</accession>
<sequence length="154" mass="17289">MESISISTDKNLLDLDLIYDFIGRQSYWAQNIPFETLKRSIDNSLCFGVYDNGSQIGFARVISDNATFAYLADVFIVPEYRGRGLSKMLVSYIISYSELQGLRRWLLATADAHGLYKQFGFTELSQPDNIMEIKNADVYKNAEVGDSAANGTSE</sequence>
<dbReference type="CDD" id="cd04301">
    <property type="entry name" value="NAT_SF"/>
    <property type="match status" value="1"/>
</dbReference>
<feature type="domain" description="N-acetyltransferase" evidence="1">
    <location>
        <begin position="4"/>
        <end position="137"/>
    </location>
</feature>
<dbReference type="InterPro" id="IPR016181">
    <property type="entry name" value="Acyl_CoA_acyltransferase"/>
</dbReference>
<dbReference type="InterPro" id="IPR053144">
    <property type="entry name" value="Acetyltransferase_Butenolide"/>
</dbReference>
<dbReference type="PANTHER" id="PTHR43233:SF1">
    <property type="entry name" value="FAMILY N-ACETYLTRANSFERASE, PUTATIVE (AFU_ORTHOLOGUE AFUA_6G03350)-RELATED"/>
    <property type="match status" value="1"/>
</dbReference>
<keyword evidence="3" id="KW-1185">Reference proteome</keyword>
<gene>
    <name evidence="2" type="ORF">GS399_06810</name>
</gene>
<name>A0A7K1Y9B1_9SPHI</name>
<keyword evidence="2" id="KW-0808">Transferase</keyword>
<dbReference type="SUPFAM" id="SSF55729">
    <property type="entry name" value="Acyl-CoA N-acyltransferases (Nat)"/>
    <property type="match status" value="1"/>
</dbReference>
<comment type="caution">
    <text evidence="2">The sequence shown here is derived from an EMBL/GenBank/DDBJ whole genome shotgun (WGS) entry which is preliminary data.</text>
</comment>
<proteinExistence type="predicted"/>
<dbReference type="AlphaFoldDB" id="A0A7K1Y9B1"/>
<dbReference type="RefSeq" id="WP_160843838.1">
    <property type="nucleotide sequence ID" value="NZ_WVHT01000002.1"/>
</dbReference>
<dbReference type="GO" id="GO:0016747">
    <property type="term" value="F:acyltransferase activity, transferring groups other than amino-acyl groups"/>
    <property type="evidence" value="ECO:0007669"/>
    <property type="project" value="InterPro"/>
</dbReference>